<reference evidence="2 3" key="1">
    <citation type="journal article" date="2024" name="G3 (Bethesda)">
        <title>Genome assembly of Hibiscus sabdariffa L. provides insights into metabolisms of medicinal natural products.</title>
        <authorList>
            <person name="Kim T."/>
        </authorList>
    </citation>
    <scope>NUCLEOTIDE SEQUENCE [LARGE SCALE GENOMIC DNA]</scope>
    <source>
        <strain evidence="2">TK-2024</strain>
        <tissue evidence="2">Old leaves</tissue>
    </source>
</reference>
<dbReference type="Proteomes" id="UP001396334">
    <property type="component" value="Unassembled WGS sequence"/>
</dbReference>
<dbReference type="PANTHER" id="PTHR33463">
    <property type="entry name" value="NB-ARC DOMAIN-CONTAINING PROTEIN-RELATED"/>
    <property type="match status" value="1"/>
</dbReference>
<keyword evidence="3" id="KW-1185">Reference proteome</keyword>
<evidence type="ECO:0000313" key="3">
    <source>
        <dbReference type="Proteomes" id="UP001396334"/>
    </source>
</evidence>
<dbReference type="PANTHER" id="PTHR33463:SF136">
    <property type="entry name" value="NB-ARC DOMAIN-CONTAINING PROTEIN"/>
    <property type="match status" value="1"/>
</dbReference>
<evidence type="ECO:0000256" key="1">
    <source>
        <dbReference type="ARBA" id="ARBA00022821"/>
    </source>
</evidence>
<organism evidence="2 3">
    <name type="scientific">Hibiscus sabdariffa</name>
    <name type="common">roselle</name>
    <dbReference type="NCBI Taxonomy" id="183260"/>
    <lineage>
        <taxon>Eukaryota</taxon>
        <taxon>Viridiplantae</taxon>
        <taxon>Streptophyta</taxon>
        <taxon>Embryophyta</taxon>
        <taxon>Tracheophyta</taxon>
        <taxon>Spermatophyta</taxon>
        <taxon>Magnoliopsida</taxon>
        <taxon>eudicotyledons</taxon>
        <taxon>Gunneridae</taxon>
        <taxon>Pentapetalae</taxon>
        <taxon>rosids</taxon>
        <taxon>malvids</taxon>
        <taxon>Malvales</taxon>
        <taxon>Malvaceae</taxon>
        <taxon>Malvoideae</taxon>
        <taxon>Hibiscus</taxon>
    </lineage>
</organism>
<accession>A0ABR2TX89</accession>
<protein>
    <submittedName>
        <fullName evidence="2">Uncharacterized protein</fullName>
    </submittedName>
</protein>
<dbReference type="InterPro" id="IPR027417">
    <property type="entry name" value="P-loop_NTPase"/>
</dbReference>
<sequence length="131" mass="15029">MIEANTIGEHLRQNDRFDMVFYHPAVDLRHVVTDYNAFKSRVGFMVMMALKDGNYNIIGSYGMGGVGNIILMEEIARRAKEKQLFDELLFVTATQIHNEKVLIILDDIWVILDLYASDIHSKDQLNGLKIN</sequence>
<gene>
    <name evidence="2" type="ORF">V6N11_016903</name>
</gene>
<keyword evidence="1" id="KW-0611">Plant defense</keyword>
<dbReference type="EMBL" id="JBBPBN010000004">
    <property type="protein sequence ID" value="KAK9041813.1"/>
    <property type="molecule type" value="Genomic_DNA"/>
</dbReference>
<dbReference type="Gene3D" id="3.40.50.300">
    <property type="entry name" value="P-loop containing nucleotide triphosphate hydrolases"/>
    <property type="match status" value="1"/>
</dbReference>
<comment type="caution">
    <text evidence="2">The sequence shown here is derived from an EMBL/GenBank/DDBJ whole genome shotgun (WGS) entry which is preliminary data.</text>
</comment>
<name>A0ABR2TX89_9ROSI</name>
<proteinExistence type="predicted"/>
<evidence type="ECO:0000313" key="2">
    <source>
        <dbReference type="EMBL" id="KAK9041813.1"/>
    </source>
</evidence>
<dbReference type="InterPro" id="IPR050905">
    <property type="entry name" value="Plant_NBS-LRR"/>
</dbReference>